<dbReference type="Gene3D" id="1.10.286.10">
    <property type="match status" value="1"/>
</dbReference>
<organism evidence="3 4">
    <name type="scientific">Angustibacter aerolatus</name>
    <dbReference type="NCBI Taxonomy" id="1162965"/>
    <lineage>
        <taxon>Bacteria</taxon>
        <taxon>Bacillati</taxon>
        <taxon>Actinomycetota</taxon>
        <taxon>Actinomycetes</taxon>
        <taxon>Kineosporiales</taxon>
        <taxon>Kineosporiaceae</taxon>
    </lineage>
</organism>
<proteinExistence type="predicted"/>
<keyword evidence="4" id="KW-1185">Reference proteome</keyword>
<dbReference type="InterPro" id="IPR043134">
    <property type="entry name" value="GTP-CH-I_N"/>
</dbReference>
<comment type="caution">
    <text evidence="3">The sequence shown here is derived from an EMBL/GenBank/DDBJ whole genome shotgun (WGS) entry which is preliminary data.</text>
</comment>
<dbReference type="InterPro" id="IPR020602">
    <property type="entry name" value="GTP_CycHdrlase_I_dom"/>
</dbReference>
<evidence type="ECO:0000256" key="1">
    <source>
        <dbReference type="SAM" id="MobiDB-lite"/>
    </source>
</evidence>
<evidence type="ECO:0000313" key="3">
    <source>
        <dbReference type="EMBL" id="GMA87708.1"/>
    </source>
</evidence>
<evidence type="ECO:0000313" key="4">
    <source>
        <dbReference type="Proteomes" id="UP001157017"/>
    </source>
</evidence>
<feature type="domain" description="GTP cyclohydrolase I" evidence="2">
    <location>
        <begin position="7"/>
        <end position="58"/>
    </location>
</feature>
<reference evidence="4" key="1">
    <citation type="journal article" date="2019" name="Int. J. Syst. Evol. Microbiol.">
        <title>The Global Catalogue of Microorganisms (GCM) 10K type strain sequencing project: providing services to taxonomists for standard genome sequencing and annotation.</title>
        <authorList>
            <consortium name="The Broad Institute Genomics Platform"/>
            <consortium name="The Broad Institute Genome Sequencing Center for Infectious Disease"/>
            <person name="Wu L."/>
            <person name="Ma J."/>
        </authorList>
    </citation>
    <scope>NUCLEOTIDE SEQUENCE [LARGE SCALE GENOMIC DNA]</scope>
    <source>
        <strain evidence="4">NBRC 108730</strain>
    </source>
</reference>
<name>A0ABQ6JJX6_9ACTN</name>
<gene>
    <name evidence="3" type="ORF">GCM10025868_29580</name>
</gene>
<evidence type="ECO:0000259" key="2">
    <source>
        <dbReference type="Pfam" id="PF01227"/>
    </source>
</evidence>
<dbReference type="EMBL" id="BSUZ01000001">
    <property type="protein sequence ID" value="GMA87708.1"/>
    <property type="molecule type" value="Genomic_DNA"/>
</dbReference>
<protein>
    <recommendedName>
        <fullName evidence="2">GTP cyclohydrolase I domain-containing protein</fullName>
    </recommendedName>
</protein>
<dbReference type="SUPFAM" id="SSF55620">
    <property type="entry name" value="Tetrahydrobiopterin biosynthesis enzymes-like"/>
    <property type="match status" value="1"/>
</dbReference>
<feature type="region of interest" description="Disordered" evidence="1">
    <location>
        <begin position="75"/>
        <end position="104"/>
    </location>
</feature>
<sequence>MPRPPCASLLLAIGEDPDRDGLRDTPARVARAYGEIFAGLDQEPGDVLKTTFEIGHEEPRDRARHRRVLDLRAPPGAVPRRRARRVHPGGRRSGHRPVEAWPGWSTCTPAGRRCRSG</sequence>
<feature type="compositionally biased region" description="Basic residues" evidence="1">
    <location>
        <begin position="79"/>
        <end position="95"/>
    </location>
</feature>
<dbReference type="Proteomes" id="UP001157017">
    <property type="component" value="Unassembled WGS sequence"/>
</dbReference>
<accession>A0ABQ6JJX6</accession>
<dbReference type="Pfam" id="PF01227">
    <property type="entry name" value="GTP_cyclohydroI"/>
    <property type="match status" value="1"/>
</dbReference>